<feature type="coiled-coil region" evidence="1">
    <location>
        <begin position="315"/>
        <end position="410"/>
    </location>
</feature>
<evidence type="ECO:0000313" key="4">
    <source>
        <dbReference type="Proteomes" id="UP000285961"/>
    </source>
</evidence>
<dbReference type="SMART" id="SM00974">
    <property type="entry name" value="T5orf172"/>
    <property type="match status" value="1"/>
</dbReference>
<dbReference type="Pfam" id="PF10544">
    <property type="entry name" value="T5orf172"/>
    <property type="match status" value="1"/>
</dbReference>
<gene>
    <name evidence="3" type="ORF">C4532_05495</name>
</gene>
<comment type="caution">
    <text evidence="3">The sequence shown here is derived from an EMBL/GenBank/DDBJ whole genome shotgun (WGS) entry which is preliminary data.</text>
</comment>
<accession>A0A419F2P0</accession>
<reference evidence="3 4" key="1">
    <citation type="journal article" date="2017" name="ISME J.">
        <title>Energy and carbon metabolisms in a deep terrestrial subsurface fluid microbial community.</title>
        <authorList>
            <person name="Momper L."/>
            <person name="Jungbluth S.P."/>
            <person name="Lee M.D."/>
            <person name="Amend J.P."/>
        </authorList>
    </citation>
    <scope>NUCLEOTIDE SEQUENCE [LARGE SCALE GENOMIC DNA]</scope>
    <source>
        <strain evidence="3">SURF_17</strain>
    </source>
</reference>
<dbReference type="InterPro" id="IPR018306">
    <property type="entry name" value="Phage_T5_Orf172_DNA-bd"/>
</dbReference>
<dbReference type="Proteomes" id="UP000285961">
    <property type="component" value="Unassembled WGS sequence"/>
</dbReference>
<evidence type="ECO:0000259" key="2">
    <source>
        <dbReference type="SMART" id="SM00974"/>
    </source>
</evidence>
<dbReference type="InterPro" id="IPR025280">
    <property type="entry name" value="SNIPE"/>
</dbReference>
<protein>
    <submittedName>
        <fullName evidence="3">DUF4041 domain-containing protein</fullName>
    </submittedName>
</protein>
<feature type="domain" description="Bacteriophage T5 Orf172 DNA-binding" evidence="2">
    <location>
        <begin position="420"/>
        <end position="503"/>
    </location>
</feature>
<evidence type="ECO:0000256" key="1">
    <source>
        <dbReference type="SAM" id="Coils"/>
    </source>
</evidence>
<evidence type="ECO:0000313" key="3">
    <source>
        <dbReference type="EMBL" id="RJP72732.1"/>
    </source>
</evidence>
<dbReference type="AlphaFoldDB" id="A0A419F2P0"/>
<keyword evidence="1" id="KW-0175">Coiled coil</keyword>
<organism evidence="3 4">
    <name type="scientific">Candidatus Abyssobacteria bacterium SURF_17</name>
    <dbReference type="NCBI Taxonomy" id="2093361"/>
    <lineage>
        <taxon>Bacteria</taxon>
        <taxon>Pseudomonadati</taxon>
        <taxon>Candidatus Hydrogenedentota</taxon>
        <taxon>Candidatus Abyssobacteria</taxon>
    </lineage>
</organism>
<proteinExistence type="predicted"/>
<name>A0A419F2P0_9BACT</name>
<dbReference type="Pfam" id="PF13250">
    <property type="entry name" value="SNIPE"/>
    <property type="match status" value="1"/>
</dbReference>
<sequence>MTAILVLLLVFLLAALIYAILQWLKYGKKSAELQVALRTKGAQYDAAVKKWTEYVNALKAKNQRLAKWEGIADADDKTSEMLKNAQATLDGANAQAAQVTLSAQEQAAALVVAARDEADKISSEAKQEAKVTRDNSQAALESATASAAEIVEAAKKRAEEIGGSAYEAMKNASLYEKTAKAMKNIIEGYGDQYIIPTHSLLDDLAEGFGHTEAGRELRVARDRTKVMIRNGTAARCEYVEANRRETAINFVIDAFNGKVDSILSRVRHDNVGTLEHEIRDAFAVVNFNGRAFRDARITDEYLTARLEELKWAVIVQQLRVEEREEQRRIKEQIREEEKARREYERAIRDAAKQEDMLRKAMEKAQQQIEQATAEQKAKYEQQLQELAQKLKEAEERNQRALSMAQQTKRGHVYIISNVGSFGENVYKIGLTRRLEPRDRIRELGDSSVPFDFDVHAMIFSDDAPALENHLHKHFVMLQMNKVNHRKEFFKVDLAHIREEVDKLGLSAKWTMTAEATDYRETLAIQKAINESPALREAWINRQLSLELAIPTEGEELVAVTEEQ</sequence>
<dbReference type="EMBL" id="QZKI01000040">
    <property type="protein sequence ID" value="RJP72732.1"/>
    <property type="molecule type" value="Genomic_DNA"/>
</dbReference>